<proteinExistence type="predicted"/>
<dbReference type="EMBL" id="BAAANQ010000017">
    <property type="protein sequence ID" value="GAA2065371.1"/>
    <property type="molecule type" value="Genomic_DNA"/>
</dbReference>
<evidence type="ECO:0000256" key="1">
    <source>
        <dbReference type="SAM" id="MobiDB-lite"/>
    </source>
</evidence>
<evidence type="ECO:0000313" key="3">
    <source>
        <dbReference type="Proteomes" id="UP001403094"/>
    </source>
</evidence>
<reference evidence="3" key="1">
    <citation type="journal article" date="2019" name="Int. J. Syst. Evol. Microbiol.">
        <title>The Global Catalogue of Microorganisms (GCM) 10K type strain sequencing project: providing services to taxonomists for standard genome sequencing and annotation.</title>
        <authorList>
            <consortium name="The Broad Institute Genomics Platform"/>
            <consortium name="The Broad Institute Genome Sequencing Center for Infectious Disease"/>
            <person name="Wu L."/>
            <person name="Ma J."/>
        </authorList>
    </citation>
    <scope>NUCLEOTIDE SEQUENCE [LARGE SCALE GENOMIC DNA]</scope>
    <source>
        <strain evidence="3">JCM 14549</strain>
    </source>
</reference>
<accession>A0ABP5H8H3</accession>
<name>A0ABP5H8H3_9ACTN</name>
<dbReference type="Proteomes" id="UP001403094">
    <property type="component" value="Unassembled WGS sequence"/>
</dbReference>
<feature type="region of interest" description="Disordered" evidence="1">
    <location>
        <begin position="50"/>
        <end position="79"/>
    </location>
</feature>
<protein>
    <submittedName>
        <fullName evidence="2">Uncharacterized protein</fullName>
    </submittedName>
</protein>
<comment type="caution">
    <text evidence="2">The sequence shown here is derived from an EMBL/GenBank/DDBJ whole genome shotgun (WGS) entry which is preliminary data.</text>
</comment>
<evidence type="ECO:0000313" key="2">
    <source>
        <dbReference type="EMBL" id="GAA2065371.1"/>
    </source>
</evidence>
<organism evidence="2 3">
    <name type="scientific">Streptomyces cheonanensis</name>
    <dbReference type="NCBI Taxonomy" id="312720"/>
    <lineage>
        <taxon>Bacteria</taxon>
        <taxon>Bacillati</taxon>
        <taxon>Actinomycetota</taxon>
        <taxon>Actinomycetes</taxon>
        <taxon>Kitasatosporales</taxon>
        <taxon>Streptomycetaceae</taxon>
        <taxon>Streptomyces</taxon>
    </lineage>
</organism>
<sequence length="79" mass="8378">MRTDPMDASSLTRLETAHTPIVIHDADDAPSGLAPEPDFVTVLVQSIMAPHQDSARPEQLTESEIRAGCAPGGEVPWSG</sequence>
<gene>
    <name evidence="2" type="ORF">GCM10009757_51860</name>
</gene>
<keyword evidence="3" id="KW-1185">Reference proteome</keyword>